<sequence length="341" mass="38586">MDMKTTNYSENNLVTLQLKFNLAVITKLSLQTDSLSLTDTMLHALLAVPAITSVSIYEVHQTKGTSLATIADISHLSIKLLREMPWVAKDGSRISEFLYQSVLKQTYCTETSKADKSVHIYIPVLLAESSVGHVLHLEFKEESALHGFINNKHAMFDVFGNLLKLFDKLERDTLTGFFNGNSLEKSLHNYCNQAIKSAKESNRNAEQVWITAIRVAQMQNIALERGQRYADEILLNISYFLEKSFRNTDLFFRRSIGDFYVLLPCNDEISARLALERLMANLETETSTALANHHFHIVYSVIKPELTPMVQLGELVQGLNKLDAVKSRSVIQSINEVRTQT</sequence>
<organism evidence="2 3">
    <name type="scientific">Rheinheimera muenzenbergensis</name>
    <dbReference type="NCBI Taxonomy" id="1193628"/>
    <lineage>
        <taxon>Bacteria</taxon>
        <taxon>Pseudomonadati</taxon>
        <taxon>Pseudomonadota</taxon>
        <taxon>Gammaproteobacteria</taxon>
        <taxon>Chromatiales</taxon>
        <taxon>Chromatiaceae</taxon>
        <taxon>Rheinheimera</taxon>
    </lineage>
</organism>
<dbReference type="InterPro" id="IPR000160">
    <property type="entry name" value="GGDEF_dom"/>
</dbReference>
<evidence type="ECO:0000259" key="1">
    <source>
        <dbReference type="Pfam" id="PF00990"/>
    </source>
</evidence>
<proteinExistence type="predicted"/>
<comment type="caution">
    <text evidence="2">The sequence shown here is derived from an EMBL/GenBank/DDBJ whole genome shotgun (WGS) entry which is preliminary data.</text>
</comment>
<dbReference type="InterPro" id="IPR043128">
    <property type="entry name" value="Rev_trsase/Diguanyl_cyclase"/>
</dbReference>
<dbReference type="EMBL" id="JALAAR010000008">
    <property type="protein sequence ID" value="MEH8017783.1"/>
    <property type="molecule type" value="Genomic_DNA"/>
</dbReference>
<evidence type="ECO:0000313" key="3">
    <source>
        <dbReference type="Proteomes" id="UP001375382"/>
    </source>
</evidence>
<feature type="domain" description="GGDEF" evidence="1">
    <location>
        <begin position="171"/>
        <end position="289"/>
    </location>
</feature>
<dbReference type="Proteomes" id="UP001375382">
    <property type="component" value="Unassembled WGS sequence"/>
</dbReference>
<reference evidence="2 3" key="1">
    <citation type="journal article" date="2023" name="Ecotoxicol. Environ. Saf.">
        <title>Mercury remediation potential of mercury-resistant strain Rheinheimera metallidurans sp. nov. isolated from a municipal waste dumping site.</title>
        <authorList>
            <person name="Yadav V."/>
            <person name="Manjhi A."/>
            <person name="Vadakedath N."/>
        </authorList>
    </citation>
    <scope>NUCLEOTIDE SEQUENCE [LARGE SCALE GENOMIC DNA]</scope>
    <source>
        <strain evidence="2 3">E-49</strain>
    </source>
</reference>
<protein>
    <submittedName>
        <fullName evidence="2">GGDEF domain-containing protein</fullName>
    </submittedName>
</protein>
<dbReference type="RefSeq" id="WP_335736192.1">
    <property type="nucleotide sequence ID" value="NZ_JALAAR010000008.1"/>
</dbReference>
<evidence type="ECO:0000313" key="2">
    <source>
        <dbReference type="EMBL" id="MEH8017783.1"/>
    </source>
</evidence>
<dbReference type="InterPro" id="IPR029787">
    <property type="entry name" value="Nucleotide_cyclase"/>
</dbReference>
<name>A0ABU8C8A1_9GAMM</name>
<dbReference type="Pfam" id="PF00990">
    <property type="entry name" value="GGDEF"/>
    <property type="match status" value="1"/>
</dbReference>
<dbReference type="SUPFAM" id="SSF55073">
    <property type="entry name" value="Nucleotide cyclase"/>
    <property type="match status" value="1"/>
</dbReference>
<gene>
    <name evidence="2" type="ORF">MN202_11090</name>
</gene>
<dbReference type="Gene3D" id="3.30.70.270">
    <property type="match status" value="1"/>
</dbReference>
<keyword evidence="3" id="KW-1185">Reference proteome</keyword>
<accession>A0ABU8C8A1</accession>